<dbReference type="AlphaFoldDB" id="A0AA88C9Z9"/>
<organism evidence="1 2">
    <name type="scientific">Pseudoduganella plicata</name>
    <dbReference type="NCBI Taxonomy" id="321984"/>
    <lineage>
        <taxon>Bacteria</taxon>
        <taxon>Pseudomonadati</taxon>
        <taxon>Pseudomonadota</taxon>
        <taxon>Betaproteobacteria</taxon>
        <taxon>Burkholderiales</taxon>
        <taxon>Oxalobacteraceae</taxon>
        <taxon>Telluria group</taxon>
        <taxon>Pseudoduganella</taxon>
    </lineage>
</organism>
<dbReference type="Proteomes" id="UP000619512">
    <property type="component" value="Unassembled WGS sequence"/>
</dbReference>
<name>A0AA88C9Z9_9BURK</name>
<evidence type="ECO:0000313" key="1">
    <source>
        <dbReference type="EMBL" id="GGZ01097.1"/>
    </source>
</evidence>
<comment type="caution">
    <text evidence="1">The sequence shown here is derived from an EMBL/GenBank/DDBJ whole genome shotgun (WGS) entry which is preliminary data.</text>
</comment>
<reference evidence="1" key="2">
    <citation type="submission" date="2022-12" db="EMBL/GenBank/DDBJ databases">
        <authorList>
            <person name="Sun Q."/>
            <person name="Kim S."/>
        </authorList>
    </citation>
    <scope>NUCLEOTIDE SEQUENCE</scope>
    <source>
        <strain evidence="1">KCTC 12344</strain>
    </source>
</reference>
<reference evidence="1" key="1">
    <citation type="journal article" date="2014" name="Int. J. Syst. Evol. Microbiol.">
        <title>Complete genome sequence of Corynebacterium casei LMG S-19264T (=DSM 44701T), isolated from a smear-ripened cheese.</title>
        <authorList>
            <consortium name="US DOE Joint Genome Institute (JGI-PGF)"/>
            <person name="Walter F."/>
            <person name="Albersmeier A."/>
            <person name="Kalinowski J."/>
            <person name="Ruckert C."/>
        </authorList>
    </citation>
    <scope>NUCLEOTIDE SEQUENCE</scope>
    <source>
        <strain evidence="1">KCTC 12344</strain>
    </source>
</reference>
<dbReference type="EMBL" id="BMWW01000007">
    <property type="protein sequence ID" value="GGZ01097.1"/>
    <property type="molecule type" value="Genomic_DNA"/>
</dbReference>
<protein>
    <submittedName>
        <fullName evidence="1">Uncharacterized protein</fullName>
    </submittedName>
</protein>
<sequence length="117" mass="12843">MTTQHTMTAMTLATLAAPMPNAGEPLLNYDPNRLLDHLIDVLDLKNDAALARTLEVAPPVISKIRHFRLAIGPSLLIRMHEVSNITIAGLRVLMGDRRGKFRVAFSQNDVPAQALHA</sequence>
<proteinExistence type="predicted"/>
<accession>A0AA88C9Z9</accession>
<gene>
    <name evidence="1" type="ORF">GCM10007388_38440</name>
</gene>
<evidence type="ECO:0000313" key="2">
    <source>
        <dbReference type="Proteomes" id="UP000619512"/>
    </source>
</evidence>